<dbReference type="EMBL" id="WOCE01000001">
    <property type="protein sequence ID" value="KAE9621207.1"/>
    <property type="molecule type" value="Genomic_DNA"/>
</dbReference>
<dbReference type="AlphaFoldDB" id="A0A6A4R561"/>
<keyword evidence="3" id="KW-1185">Reference proteome</keyword>
<feature type="transmembrane region" description="Helical" evidence="1">
    <location>
        <begin position="48"/>
        <end position="68"/>
    </location>
</feature>
<keyword evidence="1" id="KW-1133">Transmembrane helix</keyword>
<evidence type="ECO:0000313" key="3">
    <source>
        <dbReference type="Proteomes" id="UP000447434"/>
    </source>
</evidence>
<proteinExistence type="predicted"/>
<sequence length="111" mass="12870">MSMVSELFSAANKMTPFRAHGGPDRRELLFLFGFDDLVASMAASKDRLLILLLFPYSSFSIPLISCFFKHFHSYYLIHRIQIPSTCLDNLFLCYDISYSITLRIVKFQVLF</sequence>
<keyword evidence="1" id="KW-0812">Transmembrane</keyword>
<name>A0A6A4R561_LUPAL</name>
<organism evidence="2 3">
    <name type="scientific">Lupinus albus</name>
    <name type="common">White lupine</name>
    <name type="synonym">Lupinus termis</name>
    <dbReference type="NCBI Taxonomy" id="3870"/>
    <lineage>
        <taxon>Eukaryota</taxon>
        <taxon>Viridiplantae</taxon>
        <taxon>Streptophyta</taxon>
        <taxon>Embryophyta</taxon>
        <taxon>Tracheophyta</taxon>
        <taxon>Spermatophyta</taxon>
        <taxon>Magnoliopsida</taxon>
        <taxon>eudicotyledons</taxon>
        <taxon>Gunneridae</taxon>
        <taxon>Pentapetalae</taxon>
        <taxon>rosids</taxon>
        <taxon>fabids</taxon>
        <taxon>Fabales</taxon>
        <taxon>Fabaceae</taxon>
        <taxon>Papilionoideae</taxon>
        <taxon>50 kb inversion clade</taxon>
        <taxon>genistoids sensu lato</taxon>
        <taxon>core genistoids</taxon>
        <taxon>Genisteae</taxon>
        <taxon>Lupinus</taxon>
    </lineage>
</organism>
<evidence type="ECO:0000256" key="1">
    <source>
        <dbReference type="SAM" id="Phobius"/>
    </source>
</evidence>
<protein>
    <submittedName>
        <fullName evidence="2">Uncharacterized protein</fullName>
    </submittedName>
</protein>
<accession>A0A6A4R561</accession>
<gene>
    <name evidence="2" type="ORF">Lalb_Chr01g0011201</name>
</gene>
<reference evidence="3" key="1">
    <citation type="journal article" date="2020" name="Nat. Commun.">
        <title>Genome sequence of the cluster root forming white lupin.</title>
        <authorList>
            <person name="Hufnagel B."/>
            <person name="Marques A."/>
            <person name="Soriano A."/>
            <person name="Marques L."/>
            <person name="Divol F."/>
            <person name="Doumas P."/>
            <person name="Sallet E."/>
            <person name="Mancinotti D."/>
            <person name="Carrere S."/>
            <person name="Marande W."/>
            <person name="Arribat S."/>
            <person name="Keller J."/>
            <person name="Huneau C."/>
            <person name="Blein T."/>
            <person name="Aime D."/>
            <person name="Laguerre M."/>
            <person name="Taylor J."/>
            <person name="Schubert V."/>
            <person name="Nelson M."/>
            <person name="Geu-Flores F."/>
            <person name="Crespi M."/>
            <person name="Gallardo-Guerrero K."/>
            <person name="Delaux P.-M."/>
            <person name="Salse J."/>
            <person name="Berges H."/>
            <person name="Guyot R."/>
            <person name="Gouzy J."/>
            <person name="Peret B."/>
        </authorList>
    </citation>
    <scope>NUCLEOTIDE SEQUENCE [LARGE SCALE GENOMIC DNA]</scope>
    <source>
        <strain evidence="3">cv. Amiga</strain>
    </source>
</reference>
<comment type="caution">
    <text evidence="2">The sequence shown here is derived from an EMBL/GenBank/DDBJ whole genome shotgun (WGS) entry which is preliminary data.</text>
</comment>
<keyword evidence="1" id="KW-0472">Membrane</keyword>
<dbReference type="Proteomes" id="UP000447434">
    <property type="component" value="Chromosome 1"/>
</dbReference>
<evidence type="ECO:0000313" key="2">
    <source>
        <dbReference type="EMBL" id="KAE9621207.1"/>
    </source>
</evidence>